<feature type="transmembrane region" description="Helical" evidence="1">
    <location>
        <begin position="20"/>
        <end position="39"/>
    </location>
</feature>
<organism evidence="2 3">
    <name type="scientific">Stylophora pistillata</name>
    <name type="common">Smooth cauliflower coral</name>
    <dbReference type="NCBI Taxonomy" id="50429"/>
    <lineage>
        <taxon>Eukaryota</taxon>
        <taxon>Metazoa</taxon>
        <taxon>Cnidaria</taxon>
        <taxon>Anthozoa</taxon>
        <taxon>Hexacorallia</taxon>
        <taxon>Scleractinia</taxon>
        <taxon>Astrocoeniina</taxon>
        <taxon>Pocilloporidae</taxon>
        <taxon>Stylophora</taxon>
    </lineage>
</organism>
<dbReference type="AlphaFoldDB" id="A0A2B4RXQ0"/>
<sequence length="246" mass="27991">MDLSLSGGGFSISLKIDNPWLAGAVSIGALSLGAFYLVCKGPAEGAIRRALERNVFGDVDPEVTDITDGHSILVELHCRSEMSLLVFLEDYQSKTIKFRLEEELKKIGFNDQLEVVIRNKEEVNKRATEIRERRATHTNISSRENWYQRGLQEIDMETKQAIVDLLNKKRLPGLASWKHVARRYGMREKEITYLENAKNPAGAMLENLVSLSPNITVYYLCKTFKESRLRRMDVINVLLKHVVTPV</sequence>
<evidence type="ECO:0008006" key="4">
    <source>
        <dbReference type="Google" id="ProtNLM"/>
    </source>
</evidence>
<name>A0A2B4RXQ0_STYPI</name>
<comment type="caution">
    <text evidence="2">The sequence shown here is derived from an EMBL/GenBank/DDBJ whole genome shotgun (WGS) entry which is preliminary data.</text>
</comment>
<dbReference type="InterPro" id="IPR011029">
    <property type="entry name" value="DEATH-like_dom_sf"/>
</dbReference>
<dbReference type="STRING" id="50429.A0A2B4RXQ0"/>
<dbReference type="OrthoDB" id="5969941at2759"/>
<proteinExistence type="predicted"/>
<accession>A0A2B4RXQ0</accession>
<evidence type="ECO:0000313" key="3">
    <source>
        <dbReference type="Proteomes" id="UP000225706"/>
    </source>
</evidence>
<keyword evidence="1" id="KW-1133">Transmembrane helix</keyword>
<dbReference type="Proteomes" id="UP000225706">
    <property type="component" value="Unassembled WGS sequence"/>
</dbReference>
<evidence type="ECO:0000256" key="1">
    <source>
        <dbReference type="SAM" id="Phobius"/>
    </source>
</evidence>
<protein>
    <recommendedName>
        <fullName evidence="4">Death domain-containing protein</fullName>
    </recommendedName>
</protein>
<gene>
    <name evidence="2" type="ORF">AWC38_SpisGene14487</name>
</gene>
<dbReference type="EMBL" id="LSMT01000294">
    <property type="protein sequence ID" value="PFX21025.1"/>
    <property type="molecule type" value="Genomic_DNA"/>
</dbReference>
<keyword evidence="3" id="KW-1185">Reference proteome</keyword>
<keyword evidence="1" id="KW-0472">Membrane</keyword>
<reference evidence="3" key="1">
    <citation type="journal article" date="2017" name="bioRxiv">
        <title>Comparative analysis of the genomes of Stylophora pistillata and Acropora digitifera provides evidence for extensive differences between species of corals.</title>
        <authorList>
            <person name="Voolstra C.R."/>
            <person name="Li Y."/>
            <person name="Liew Y.J."/>
            <person name="Baumgarten S."/>
            <person name="Zoccola D."/>
            <person name="Flot J.-F."/>
            <person name="Tambutte S."/>
            <person name="Allemand D."/>
            <person name="Aranda M."/>
        </authorList>
    </citation>
    <scope>NUCLEOTIDE SEQUENCE [LARGE SCALE GENOMIC DNA]</scope>
</reference>
<keyword evidence="1" id="KW-0812">Transmembrane</keyword>
<evidence type="ECO:0000313" key="2">
    <source>
        <dbReference type="EMBL" id="PFX21025.1"/>
    </source>
</evidence>
<dbReference type="Gene3D" id="1.10.533.10">
    <property type="entry name" value="Death Domain, Fas"/>
    <property type="match status" value="1"/>
</dbReference>